<dbReference type="PROSITE" id="PS50088">
    <property type="entry name" value="ANK_REPEAT"/>
    <property type="match status" value="1"/>
</dbReference>
<proteinExistence type="predicted"/>
<organism evidence="2 3">
    <name type="scientific">Candidatus Halomonas stercoripullorum</name>
    <dbReference type="NCBI Taxonomy" id="2838617"/>
    <lineage>
        <taxon>Bacteria</taxon>
        <taxon>Pseudomonadati</taxon>
        <taxon>Pseudomonadota</taxon>
        <taxon>Gammaproteobacteria</taxon>
        <taxon>Oceanospirillales</taxon>
        <taxon>Halomonadaceae</taxon>
        <taxon>Halomonas</taxon>
    </lineage>
</organism>
<dbReference type="AlphaFoldDB" id="A0A9D2B6C7"/>
<dbReference type="InterPro" id="IPR002110">
    <property type="entry name" value="Ankyrin_rpt"/>
</dbReference>
<dbReference type="SUPFAM" id="SSF48403">
    <property type="entry name" value="Ankyrin repeat"/>
    <property type="match status" value="1"/>
</dbReference>
<dbReference type="EMBL" id="DXFC01000328">
    <property type="protein sequence ID" value="HIX62770.1"/>
    <property type="molecule type" value="Genomic_DNA"/>
</dbReference>
<feature type="non-terminal residue" evidence="2">
    <location>
        <position position="1"/>
    </location>
</feature>
<sequence length="52" mass="5345">ALMFAAMFNRCEIVECLLAQGADPQAQDSQGMTARDLAQAMGATDAAAQLAG</sequence>
<dbReference type="Pfam" id="PF00023">
    <property type="entry name" value="Ank"/>
    <property type="match status" value="1"/>
</dbReference>
<evidence type="ECO:0000256" key="1">
    <source>
        <dbReference type="PROSITE-ProRule" id="PRU00023"/>
    </source>
</evidence>
<evidence type="ECO:0000313" key="2">
    <source>
        <dbReference type="EMBL" id="HIX62770.1"/>
    </source>
</evidence>
<dbReference type="Proteomes" id="UP000824248">
    <property type="component" value="Unassembled WGS sequence"/>
</dbReference>
<dbReference type="InterPro" id="IPR036770">
    <property type="entry name" value="Ankyrin_rpt-contain_sf"/>
</dbReference>
<keyword evidence="1" id="KW-0040">ANK repeat</keyword>
<accession>A0A9D2B6C7</accession>
<dbReference type="Gene3D" id="1.25.40.20">
    <property type="entry name" value="Ankyrin repeat-containing domain"/>
    <property type="match status" value="1"/>
</dbReference>
<comment type="caution">
    <text evidence="2">The sequence shown here is derived from an EMBL/GenBank/DDBJ whole genome shotgun (WGS) entry which is preliminary data.</text>
</comment>
<gene>
    <name evidence="2" type="ORF">H9854_11115</name>
</gene>
<name>A0A9D2B6C7_9GAMM</name>
<protein>
    <submittedName>
        <fullName evidence="2">Ankyrin repeat domain-containing protein</fullName>
    </submittedName>
</protein>
<reference evidence="2" key="1">
    <citation type="journal article" date="2021" name="PeerJ">
        <title>Extensive microbial diversity within the chicken gut microbiome revealed by metagenomics and culture.</title>
        <authorList>
            <person name="Gilroy R."/>
            <person name="Ravi A."/>
            <person name="Getino M."/>
            <person name="Pursley I."/>
            <person name="Horton D.L."/>
            <person name="Alikhan N.F."/>
            <person name="Baker D."/>
            <person name="Gharbi K."/>
            <person name="Hall N."/>
            <person name="Watson M."/>
            <person name="Adriaenssens E.M."/>
            <person name="Foster-Nyarko E."/>
            <person name="Jarju S."/>
            <person name="Secka A."/>
            <person name="Antonio M."/>
            <person name="Oren A."/>
            <person name="Chaudhuri R.R."/>
            <person name="La Ragione R."/>
            <person name="Hildebrand F."/>
            <person name="Pallen M.J."/>
        </authorList>
    </citation>
    <scope>NUCLEOTIDE SEQUENCE</scope>
    <source>
        <strain evidence="2">1193</strain>
    </source>
</reference>
<feature type="repeat" description="ANK" evidence="1">
    <location>
        <begin position="1"/>
        <end position="29"/>
    </location>
</feature>
<reference evidence="2" key="2">
    <citation type="submission" date="2021-04" db="EMBL/GenBank/DDBJ databases">
        <authorList>
            <person name="Gilroy R."/>
        </authorList>
    </citation>
    <scope>NUCLEOTIDE SEQUENCE</scope>
    <source>
        <strain evidence="2">1193</strain>
    </source>
</reference>
<evidence type="ECO:0000313" key="3">
    <source>
        <dbReference type="Proteomes" id="UP000824248"/>
    </source>
</evidence>